<evidence type="ECO:0000256" key="1">
    <source>
        <dbReference type="SAM" id="Phobius"/>
    </source>
</evidence>
<dbReference type="eggNOG" id="ENOG5032F6U">
    <property type="taxonomic scope" value="Bacteria"/>
</dbReference>
<keyword evidence="1" id="KW-0812">Transmembrane</keyword>
<dbReference type="AlphaFoldDB" id="R2S6Q6"/>
<dbReference type="STRING" id="160454.RV10_GL002812"/>
<feature type="transmembrane region" description="Helical" evidence="1">
    <location>
        <begin position="66"/>
        <end position="85"/>
    </location>
</feature>
<organism evidence="2 3">
    <name type="scientific">Enterococcus pallens ATCC BAA-351</name>
    <dbReference type="NCBI Taxonomy" id="1158607"/>
    <lineage>
        <taxon>Bacteria</taxon>
        <taxon>Bacillati</taxon>
        <taxon>Bacillota</taxon>
        <taxon>Bacilli</taxon>
        <taxon>Lactobacillales</taxon>
        <taxon>Enterococcaceae</taxon>
        <taxon>Enterococcus</taxon>
    </lineage>
</organism>
<sequence length="89" mass="10588">MDLGLIAAAIIYTIFIFMSLIYFYLFKRDKTFIHLYFSLIPTFICIYLLINYHYYQPAAGARMVRILLAVSIISCMIYWSIYALLHRKD</sequence>
<name>R2S6Q6_9ENTE</name>
<proteinExistence type="predicted"/>
<dbReference type="Proteomes" id="UP000013782">
    <property type="component" value="Unassembled WGS sequence"/>
</dbReference>
<dbReference type="RefSeq" id="WP_010759278.1">
    <property type="nucleotide sequence ID" value="NZ_ASWD01000003.1"/>
</dbReference>
<gene>
    <name evidence="2" type="ORF">UAU_04335</name>
</gene>
<evidence type="ECO:0000313" key="3">
    <source>
        <dbReference type="Proteomes" id="UP000013782"/>
    </source>
</evidence>
<dbReference type="EMBL" id="AJAQ01000045">
    <property type="protein sequence ID" value="EOH88516.1"/>
    <property type="molecule type" value="Genomic_DNA"/>
</dbReference>
<keyword evidence="1" id="KW-1133">Transmembrane helix</keyword>
<keyword evidence="3" id="KW-1185">Reference proteome</keyword>
<dbReference type="HOGENOM" id="CLU_2450053_0_0_9"/>
<accession>R2S6Q6</accession>
<feature type="transmembrane region" description="Helical" evidence="1">
    <location>
        <begin position="6"/>
        <end position="26"/>
    </location>
</feature>
<dbReference type="OrthoDB" id="2186442at2"/>
<protein>
    <submittedName>
        <fullName evidence="2">Uncharacterized protein</fullName>
    </submittedName>
</protein>
<feature type="transmembrane region" description="Helical" evidence="1">
    <location>
        <begin position="33"/>
        <end position="54"/>
    </location>
</feature>
<evidence type="ECO:0000313" key="2">
    <source>
        <dbReference type="EMBL" id="EOH88516.1"/>
    </source>
</evidence>
<reference evidence="2 3" key="1">
    <citation type="submission" date="2013-02" db="EMBL/GenBank/DDBJ databases">
        <title>The Genome Sequence of Enterococcus pallens BAA-351.</title>
        <authorList>
            <consortium name="The Broad Institute Genome Sequencing Platform"/>
            <consortium name="The Broad Institute Genome Sequencing Center for Infectious Disease"/>
            <person name="Earl A.M."/>
            <person name="Gilmore M.S."/>
            <person name="Lebreton F."/>
            <person name="Walker B."/>
            <person name="Young S.K."/>
            <person name="Zeng Q."/>
            <person name="Gargeya S."/>
            <person name="Fitzgerald M."/>
            <person name="Haas B."/>
            <person name="Abouelleil A."/>
            <person name="Alvarado L."/>
            <person name="Arachchi H.M."/>
            <person name="Berlin A.M."/>
            <person name="Chapman S.B."/>
            <person name="Dewar J."/>
            <person name="Goldberg J."/>
            <person name="Griggs A."/>
            <person name="Gujja S."/>
            <person name="Hansen M."/>
            <person name="Howarth C."/>
            <person name="Imamovic A."/>
            <person name="Larimer J."/>
            <person name="McCowan C."/>
            <person name="Murphy C."/>
            <person name="Neiman D."/>
            <person name="Pearson M."/>
            <person name="Priest M."/>
            <person name="Roberts A."/>
            <person name="Saif S."/>
            <person name="Shea T."/>
            <person name="Sisk P."/>
            <person name="Sykes S."/>
            <person name="Wortman J."/>
            <person name="Nusbaum C."/>
            <person name="Birren B."/>
        </authorList>
    </citation>
    <scope>NUCLEOTIDE SEQUENCE [LARGE SCALE GENOMIC DNA]</scope>
    <source>
        <strain evidence="2 3">ATCC BAA-351</strain>
    </source>
</reference>
<comment type="caution">
    <text evidence="2">The sequence shown here is derived from an EMBL/GenBank/DDBJ whole genome shotgun (WGS) entry which is preliminary data.</text>
</comment>
<keyword evidence="1" id="KW-0472">Membrane</keyword>
<dbReference type="PATRIC" id="fig|1158607.3.peg.4313"/>